<evidence type="ECO:0000313" key="2">
    <source>
        <dbReference type="Proteomes" id="UP000758603"/>
    </source>
</evidence>
<protein>
    <submittedName>
        <fullName evidence="1">Uncharacterized protein</fullName>
    </submittedName>
</protein>
<dbReference type="RefSeq" id="XP_045962173.1">
    <property type="nucleotide sequence ID" value="XM_046106903.1"/>
</dbReference>
<gene>
    <name evidence="1" type="ORF">BKA67DRAFT_656175</name>
</gene>
<organism evidence="1 2">
    <name type="scientific">Truncatella angustata</name>
    <dbReference type="NCBI Taxonomy" id="152316"/>
    <lineage>
        <taxon>Eukaryota</taxon>
        <taxon>Fungi</taxon>
        <taxon>Dikarya</taxon>
        <taxon>Ascomycota</taxon>
        <taxon>Pezizomycotina</taxon>
        <taxon>Sordariomycetes</taxon>
        <taxon>Xylariomycetidae</taxon>
        <taxon>Amphisphaeriales</taxon>
        <taxon>Sporocadaceae</taxon>
        <taxon>Truncatella</taxon>
    </lineage>
</organism>
<name>A0A9P8UTI8_9PEZI</name>
<reference evidence="1" key="1">
    <citation type="journal article" date="2021" name="Nat. Commun.">
        <title>Genetic determinants of endophytism in the Arabidopsis root mycobiome.</title>
        <authorList>
            <person name="Mesny F."/>
            <person name="Miyauchi S."/>
            <person name="Thiergart T."/>
            <person name="Pickel B."/>
            <person name="Atanasova L."/>
            <person name="Karlsson M."/>
            <person name="Huettel B."/>
            <person name="Barry K.W."/>
            <person name="Haridas S."/>
            <person name="Chen C."/>
            <person name="Bauer D."/>
            <person name="Andreopoulos W."/>
            <person name="Pangilinan J."/>
            <person name="LaButti K."/>
            <person name="Riley R."/>
            <person name="Lipzen A."/>
            <person name="Clum A."/>
            <person name="Drula E."/>
            <person name="Henrissat B."/>
            <person name="Kohler A."/>
            <person name="Grigoriev I.V."/>
            <person name="Martin F.M."/>
            <person name="Hacquard S."/>
        </authorList>
    </citation>
    <scope>NUCLEOTIDE SEQUENCE</scope>
    <source>
        <strain evidence="1">MPI-SDFR-AT-0073</strain>
    </source>
</reference>
<accession>A0A9P8UTI8</accession>
<sequence length="224" mass="24834">MSACWENLAKTLHPSKGTPYDGDGDLVHEGSKVANEMVIQELDDGYAYHDDSNGMGTFNYNVASAGHDVRIDVRSHFMLNRQANQSNSTAQPQVFALSYSQPGLATPEPQDPNPGAAYLEFEHSLGTPLARALFAHYGDDGAWPIQPMDIEPVTKQLGFYRREGPSNPRAVEQGRGGFLSFWCICWGRWYDEEDTISSSLFWSLVTPEDEDCTPADLALEKVVK</sequence>
<dbReference type="Proteomes" id="UP000758603">
    <property type="component" value="Unassembled WGS sequence"/>
</dbReference>
<dbReference type="GeneID" id="70135794"/>
<keyword evidence="2" id="KW-1185">Reference proteome</keyword>
<evidence type="ECO:0000313" key="1">
    <source>
        <dbReference type="EMBL" id="KAH6657939.1"/>
    </source>
</evidence>
<dbReference type="OrthoDB" id="4734450at2759"/>
<dbReference type="EMBL" id="JAGPXC010000002">
    <property type="protein sequence ID" value="KAH6657939.1"/>
    <property type="molecule type" value="Genomic_DNA"/>
</dbReference>
<proteinExistence type="predicted"/>
<dbReference type="AlphaFoldDB" id="A0A9P8UTI8"/>
<comment type="caution">
    <text evidence="1">The sequence shown here is derived from an EMBL/GenBank/DDBJ whole genome shotgun (WGS) entry which is preliminary data.</text>
</comment>